<dbReference type="InterPro" id="IPR036909">
    <property type="entry name" value="Cyt_c-like_dom_sf"/>
</dbReference>
<dbReference type="PROSITE" id="PS51007">
    <property type="entry name" value="CYTC"/>
    <property type="match status" value="1"/>
</dbReference>
<sequence length="172" mass="18369">MLAASVPVATAQPPSTRTQETFGLGRAATTAEIEALDIDVRPDGWGLPPGRGNAADGAPVWERTCQVCHGPEGKGGTAAPVVGRAPNGRPPTVGNFWPYATTLYDYINRAMPRNAPGTLTPDQVYGVVAWILVRNEIIPNDAEMNAETLPQVVMPARAQFVPDDRRGGREVR</sequence>
<dbReference type="InterPro" id="IPR009056">
    <property type="entry name" value="Cyt_c-like_dom"/>
</dbReference>
<dbReference type="GO" id="GO:0046872">
    <property type="term" value="F:metal ion binding"/>
    <property type="evidence" value="ECO:0007669"/>
    <property type="project" value="UniProtKB-KW"/>
</dbReference>
<evidence type="ECO:0000259" key="5">
    <source>
        <dbReference type="PROSITE" id="PS51007"/>
    </source>
</evidence>
<evidence type="ECO:0000313" key="6">
    <source>
        <dbReference type="EMBL" id="SVA13292.1"/>
    </source>
</evidence>
<gene>
    <name evidence="6" type="ORF">METZ01_LOCUS66146</name>
</gene>
<evidence type="ECO:0000256" key="1">
    <source>
        <dbReference type="ARBA" id="ARBA00022617"/>
    </source>
</evidence>
<name>A0A381TAV7_9ZZZZ</name>
<dbReference type="EMBL" id="UINC01004298">
    <property type="protein sequence ID" value="SVA13292.1"/>
    <property type="molecule type" value="Genomic_DNA"/>
</dbReference>
<reference evidence="6" key="1">
    <citation type="submission" date="2018-05" db="EMBL/GenBank/DDBJ databases">
        <authorList>
            <person name="Lanie J.A."/>
            <person name="Ng W.-L."/>
            <person name="Kazmierczak K.M."/>
            <person name="Andrzejewski T.M."/>
            <person name="Davidsen T.M."/>
            <person name="Wayne K.J."/>
            <person name="Tettelin H."/>
            <person name="Glass J.I."/>
            <person name="Rusch D."/>
            <person name="Podicherti R."/>
            <person name="Tsui H.-C.T."/>
            <person name="Winkler M.E."/>
        </authorList>
    </citation>
    <scope>NUCLEOTIDE SEQUENCE</scope>
</reference>
<protein>
    <recommendedName>
        <fullName evidence="5">Cytochrome c domain-containing protein</fullName>
    </recommendedName>
</protein>
<dbReference type="SUPFAM" id="SSF46626">
    <property type="entry name" value="Cytochrome c"/>
    <property type="match status" value="1"/>
</dbReference>
<evidence type="ECO:0000256" key="2">
    <source>
        <dbReference type="ARBA" id="ARBA00022723"/>
    </source>
</evidence>
<feature type="region of interest" description="Disordered" evidence="4">
    <location>
        <begin position="1"/>
        <end position="20"/>
    </location>
</feature>
<keyword evidence="2" id="KW-0479">Metal-binding</keyword>
<dbReference type="GO" id="GO:0009055">
    <property type="term" value="F:electron transfer activity"/>
    <property type="evidence" value="ECO:0007669"/>
    <property type="project" value="InterPro"/>
</dbReference>
<evidence type="ECO:0000256" key="4">
    <source>
        <dbReference type="SAM" id="MobiDB-lite"/>
    </source>
</evidence>
<dbReference type="GO" id="GO:0020037">
    <property type="term" value="F:heme binding"/>
    <property type="evidence" value="ECO:0007669"/>
    <property type="project" value="InterPro"/>
</dbReference>
<dbReference type="AlphaFoldDB" id="A0A381TAV7"/>
<feature type="domain" description="Cytochrome c" evidence="5">
    <location>
        <begin position="52"/>
        <end position="135"/>
    </location>
</feature>
<accession>A0A381TAV7</accession>
<proteinExistence type="predicted"/>
<dbReference type="Gene3D" id="1.10.760.10">
    <property type="entry name" value="Cytochrome c-like domain"/>
    <property type="match status" value="1"/>
</dbReference>
<dbReference type="Pfam" id="PF13442">
    <property type="entry name" value="Cytochrome_CBB3"/>
    <property type="match status" value="1"/>
</dbReference>
<evidence type="ECO:0000256" key="3">
    <source>
        <dbReference type="ARBA" id="ARBA00023004"/>
    </source>
</evidence>
<organism evidence="6">
    <name type="scientific">marine metagenome</name>
    <dbReference type="NCBI Taxonomy" id="408172"/>
    <lineage>
        <taxon>unclassified sequences</taxon>
        <taxon>metagenomes</taxon>
        <taxon>ecological metagenomes</taxon>
    </lineage>
</organism>
<keyword evidence="3" id="KW-0408">Iron</keyword>
<keyword evidence="1" id="KW-0349">Heme</keyword>